<gene>
    <name evidence="1" type="ORF">HHK36_025688</name>
</gene>
<dbReference type="EMBL" id="JABCRI010000019">
    <property type="protein sequence ID" value="KAF8389003.1"/>
    <property type="molecule type" value="Genomic_DNA"/>
</dbReference>
<organism evidence="1 2">
    <name type="scientific">Tetracentron sinense</name>
    <name type="common">Spur-leaf</name>
    <dbReference type="NCBI Taxonomy" id="13715"/>
    <lineage>
        <taxon>Eukaryota</taxon>
        <taxon>Viridiplantae</taxon>
        <taxon>Streptophyta</taxon>
        <taxon>Embryophyta</taxon>
        <taxon>Tracheophyta</taxon>
        <taxon>Spermatophyta</taxon>
        <taxon>Magnoliopsida</taxon>
        <taxon>Trochodendrales</taxon>
        <taxon>Trochodendraceae</taxon>
        <taxon>Tetracentron</taxon>
    </lineage>
</organism>
<proteinExistence type="predicted"/>
<protein>
    <recommendedName>
        <fullName evidence="3">Retrotransposon gag domain-containing protein</fullName>
    </recommendedName>
</protein>
<comment type="caution">
    <text evidence="1">The sequence shown here is derived from an EMBL/GenBank/DDBJ whole genome shotgun (WGS) entry which is preliminary data.</text>
</comment>
<sequence>MVDNKTTEMGEDLPRVLGEILQKLTALENKQTSTEGKLDQLANIVHKEKGEAYEGRSFHRGEGVESSHSWSAGTIQSRTLKLNFPTFAYGDPSGWIYRAEQFFCLSPNNPGGKINHCLFPFARFGPTKYDDHVGALTKLRQNSTLREYQAEFEKLANSNRRIIRDVPYQLFHLRYKG</sequence>
<evidence type="ECO:0000313" key="2">
    <source>
        <dbReference type="Proteomes" id="UP000655225"/>
    </source>
</evidence>
<reference evidence="1 2" key="1">
    <citation type="submission" date="2020-04" db="EMBL/GenBank/DDBJ databases">
        <title>Plant Genome Project.</title>
        <authorList>
            <person name="Zhang R.-G."/>
        </authorList>
    </citation>
    <scope>NUCLEOTIDE SEQUENCE [LARGE SCALE GENOMIC DNA]</scope>
    <source>
        <strain evidence="1">YNK0</strain>
        <tissue evidence="1">Leaf</tissue>
    </source>
</reference>
<dbReference type="OrthoDB" id="1749531at2759"/>
<name>A0A834YLT1_TETSI</name>
<evidence type="ECO:0008006" key="3">
    <source>
        <dbReference type="Google" id="ProtNLM"/>
    </source>
</evidence>
<evidence type="ECO:0000313" key="1">
    <source>
        <dbReference type="EMBL" id="KAF8389003.1"/>
    </source>
</evidence>
<keyword evidence="2" id="KW-1185">Reference proteome</keyword>
<dbReference type="AlphaFoldDB" id="A0A834YLT1"/>
<dbReference type="Proteomes" id="UP000655225">
    <property type="component" value="Unassembled WGS sequence"/>
</dbReference>
<accession>A0A834YLT1</accession>